<evidence type="ECO:0000313" key="5">
    <source>
        <dbReference type="EMBL" id="NXK54175.1"/>
    </source>
</evidence>
<dbReference type="PROSITE" id="PS50888">
    <property type="entry name" value="BHLH"/>
    <property type="match status" value="1"/>
</dbReference>
<feature type="domain" description="BHLH" evidence="4">
    <location>
        <begin position="5"/>
        <end position="58"/>
    </location>
</feature>
<dbReference type="Pfam" id="PF23171">
    <property type="entry name" value="bHLH_HIF1A"/>
    <property type="match status" value="1"/>
</dbReference>
<dbReference type="FunFam" id="4.10.280.10:FF:000076">
    <property type="entry name" value="hypoxia-inducible factor 3-alpha isoform X1"/>
    <property type="match status" value="1"/>
</dbReference>
<dbReference type="GO" id="GO:0046983">
    <property type="term" value="F:protein dimerization activity"/>
    <property type="evidence" value="ECO:0007669"/>
    <property type="project" value="InterPro"/>
</dbReference>
<dbReference type="InterPro" id="IPR036638">
    <property type="entry name" value="HLH_DNA-bd_sf"/>
</dbReference>
<keyword evidence="2" id="KW-0804">Transcription</keyword>
<evidence type="ECO:0000256" key="3">
    <source>
        <dbReference type="ARBA" id="ARBA00023242"/>
    </source>
</evidence>
<dbReference type="GO" id="GO:0071456">
    <property type="term" value="P:cellular response to hypoxia"/>
    <property type="evidence" value="ECO:0007669"/>
    <property type="project" value="TreeGrafter"/>
</dbReference>
<dbReference type="PANTHER" id="PTHR23043">
    <property type="entry name" value="HYPOXIA-INDUCIBLE FACTOR 1 ALPHA"/>
    <property type="match status" value="1"/>
</dbReference>
<dbReference type="GO" id="GO:0000981">
    <property type="term" value="F:DNA-binding transcription factor activity, RNA polymerase II-specific"/>
    <property type="evidence" value="ECO:0007669"/>
    <property type="project" value="TreeGrafter"/>
</dbReference>
<evidence type="ECO:0000256" key="2">
    <source>
        <dbReference type="ARBA" id="ARBA00023163"/>
    </source>
</evidence>
<dbReference type="SUPFAM" id="SSF47459">
    <property type="entry name" value="HLH, helix-loop-helix DNA-binding domain"/>
    <property type="match status" value="1"/>
</dbReference>
<evidence type="ECO:0000313" key="6">
    <source>
        <dbReference type="Proteomes" id="UP000537522"/>
    </source>
</evidence>
<feature type="non-terminal residue" evidence="5">
    <location>
        <position position="1"/>
    </location>
</feature>
<dbReference type="AlphaFoldDB" id="A0A7L0KB10"/>
<evidence type="ECO:0000259" key="4">
    <source>
        <dbReference type="PROSITE" id="PS50888"/>
    </source>
</evidence>
<evidence type="ECO:0000256" key="1">
    <source>
        <dbReference type="ARBA" id="ARBA00023015"/>
    </source>
</evidence>
<dbReference type="GO" id="GO:0000977">
    <property type="term" value="F:RNA polymerase II transcription regulatory region sequence-specific DNA binding"/>
    <property type="evidence" value="ECO:0007669"/>
    <property type="project" value="TreeGrafter"/>
</dbReference>
<feature type="non-terminal residue" evidence="5">
    <location>
        <position position="83"/>
    </location>
</feature>
<reference evidence="5 6" key="1">
    <citation type="submission" date="2019-09" db="EMBL/GenBank/DDBJ databases">
        <title>Bird 10,000 Genomes (B10K) Project - Family phase.</title>
        <authorList>
            <person name="Zhang G."/>
        </authorList>
    </citation>
    <scope>NUCLEOTIDE SEQUENCE [LARGE SCALE GENOMIC DNA]</scope>
    <source>
        <strain evidence="5">B10K-DU-011-36</strain>
        <tissue evidence="5">Muscle</tissue>
    </source>
</reference>
<accession>A0A7L0KB10</accession>
<dbReference type="Proteomes" id="UP000537522">
    <property type="component" value="Unassembled WGS sequence"/>
</dbReference>
<protein>
    <submittedName>
        <fullName evidence="5">HIF3A factor</fullName>
    </submittedName>
</protein>
<keyword evidence="6" id="KW-1185">Reference proteome</keyword>
<name>A0A7L0KB10_CHATO</name>
<gene>
    <name evidence="5" type="primary">Hif3a</name>
    <name evidence="5" type="ORF">CHATOR_R02734</name>
</gene>
<dbReference type="InterPro" id="IPR011598">
    <property type="entry name" value="bHLH_dom"/>
</dbReference>
<sequence length="83" mass="9099">STPELRKERSRDAARCRRSRETEVFYQLAHTLPFARGVSAHLDKASIMRLTISYLRVHRLLAAGESPGASLGTPGHPGTSSVL</sequence>
<keyword evidence="1" id="KW-0805">Transcription regulation</keyword>
<comment type="caution">
    <text evidence="5">The sequence shown here is derived from an EMBL/GenBank/DDBJ whole genome shotgun (WGS) entry which is preliminary data.</text>
</comment>
<keyword evidence="3" id="KW-0539">Nucleus</keyword>
<dbReference type="PANTHER" id="PTHR23043:SF18">
    <property type="entry name" value="HYPOXIA-INDUCIBLE FACTOR 3-ALPHA"/>
    <property type="match status" value="1"/>
</dbReference>
<organism evidence="5 6">
    <name type="scientific">Chauna torquata</name>
    <name type="common">Southern screamer</name>
    <dbReference type="NCBI Taxonomy" id="30388"/>
    <lineage>
        <taxon>Eukaryota</taxon>
        <taxon>Metazoa</taxon>
        <taxon>Chordata</taxon>
        <taxon>Craniata</taxon>
        <taxon>Vertebrata</taxon>
        <taxon>Euteleostomi</taxon>
        <taxon>Archelosauria</taxon>
        <taxon>Archosauria</taxon>
        <taxon>Dinosauria</taxon>
        <taxon>Saurischia</taxon>
        <taxon>Theropoda</taxon>
        <taxon>Coelurosauria</taxon>
        <taxon>Aves</taxon>
        <taxon>Neognathae</taxon>
        <taxon>Galloanserae</taxon>
        <taxon>Anseriformes</taxon>
        <taxon>Anhimidae</taxon>
        <taxon>Chauna</taxon>
    </lineage>
</organism>
<dbReference type="SMART" id="SM00353">
    <property type="entry name" value="HLH"/>
    <property type="match status" value="1"/>
</dbReference>
<dbReference type="Gene3D" id="4.10.280.10">
    <property type="entry name" value="Helix-loop-helix DNA-binding domain"/>
    <property type="match status" value="1"/>
</dbReference>
<proteinExistence type="predicted"/>
<dbReference type="EMBL" id="VXAL01015795">
    <property type="protein sequence ID" value="NXK54175.1"/>
    <property type="molecule type" value="Genomic_DNA"/>
</dbReference>